<comment type="pathway">
    <text evidence="2">Amino-acid biosynthesis; L-lysine biosynthesis via DAP pathway; (S)-tetrahydrodipicolinate from L-aspartate: step 3/4.</text>
</comment>
<dbReference type="InterPro" id="IPR020625">
    <property type="entry name" value="Schiff_base-form_aldolases_AS"/>
</dbReference>
<evidence type="ECO:0000256" key="2">
    <source>
        <dbReference type="ARBA" id="ARBA00005120"/>
    </source>
</evidence>
<keyword evidence="8" id="KW-0704">Schiff base</keyword>
<accession>A0A2U2RN64</accession>
<dbReference type="GO" id="GO:0008747">
    <property type="term" value="F:N-acetylneuraminate lyase activity"/>
    <property type="evidence" value="ECO:0007669"/>
    <property type="project" value="TreeGrafter"/>
</dbReference>
<gene>
    <name evidence="14" type="primary">dapA</name>
    <name evidence="14" type="ORF">DEO23_01280</name>
</gene>
<keyword evidence="7 11" id="KW-0456">Lyase</keyword>
<dbReference type="Proteomes" id="UP000245590">
    <property type="component" value="Unassembled WGS sequence"/>
</dbReference>
<protein>
    <recommendedName>
        <fullName evidence="3 10">4-hydroxy-tetrahydrodipicolinate synthase</fullName>
        <ecNumber evidence="3 10">4.3.3.7</ecNumber>
    </recommendedName>
</protein>
<keyword evidence="4" id="KW-0028">Amino-acid biosynthesis</keyword>
<evidence type="ECO:0000256" key="10">
    <source>
        <dbReference type="NCBIfam" id="TIGR00674"/>
    </source>
</evidence>
<dbReference type="InterPro" id="IPR005263">
    <property type="entry name" value="DapA"/>
</dbReference>
<keyword evidence="15" id="KW-1185">Reference proteome</keyword>
<dbReference type="GO" id="GO:0009089">
    <property type="term" value="P:lysine biosynthetic process via diaminopimelate"/>
    <property type="evidence" value="ECO:0007669"/>
    <property type="project" value="UniProtKB-UniRule"/>
</dbReference>
<comment type="similarity">
    <text evidence="11">Belongs to the DapA family.</text>
</comment>
<comment type="function">
    <text evidence="1">Catalyzes the condensation of (S)-aspartate-beta-semialdehyde [(S)-ASA] and pyruvate to 4-hydroxy-tetrahydrodipicolinate (HTPA).</text>
</comment>
<name>A0A2U2RN64_9MICO</name>
<dbReference type="GO" id="GO:0019877">
    <property type="term" value="P:diaminopimelate biosynthetic process"/>
    <property type="evidence" value="ECO:0007669"/>
    <property type="project" value="UniProtKB-KW"/>
</dbReference>
<dbReference type="EMBL" id="QFKX01000001">
    <property type="protein sequence ID" value="PWH07312.1"/>
    <property type="molecule type" value="Genomic_DNA"/>
</dbReference>
<dbReference type="GO" id="GO:0019262">
    <property type="term" value="P:N-acetylneuraminate catabolic process"/>
    <property type="evidence" value="ECO:0007669"/>
    <property type="project" value="TreeGrafter"/>
</dbReference>
<proteinExistence type="inferred from homology"/>
<dbReference type="AlphaFoldDB" id="A0A2U2RN64"/>
<dbReference type="EC" id="4.3.3.7" evidence="3 10"/>
<dbReference type="RefSeq" id="WP_109274196.1">
    <property type="nucleotide sequence ID" value="NZ_QFKX01000001.1"/>
</dbReference>
<dbReference type="UniPathway" id="UPA00034">
    <property type="reaction ID" value="UER00017"/>
</dbReference>
<keyword evidence="6" id="KW-0457">Lysine biosynthesis</keyword>
<evidence type="ECO:0000256" key="3">
    <source>
        <dbReference type="ARBA" id="ARBA00012086"/>
    </source>
</evidence>
<sequence>MSRSVSNAASTPHGIIPALVTPLDEDGSLLEDGLRRVLDHVIEGGSHGVFVLGSSGEIYGLSDAQKQRVVEITVEHVDGRVPVYAGASEITTRDCIRTARMVESVGGVDALSVLTPYFMTPTQGELITHFTAIADSTELPVILYNNPGRTHVDLEVETVLQLAQVGGIIGLKDSSGDLPRVRRILAERPEDFCVLMGLDSRILAALEAGADGAIASTGNVAPHVVAGIYEAFRAGDRDRAAELQEALAALRVLVDRATFPLVLKEGLRVAGIDAGTCIAPAREVDPGLRDELRTVVEALSEL</sequence>
<dbReference type="PANTHER" id="PTHR42849:SF1">
    <property type="entry name" value="N-ACETYLNEURAMINATE LYASE"/>
    <property type="match status" value="1"/>
</dbReference>
<evidence type="ECO:0000256" key="9">
    <source>
        <dbReference type="ARBA" id="ARBA00047836"/>
    </source>
</evidence>
<evidence type="ECO:0000256" key="8">
    <source>
        <dbReference type="ARBA" id="ARBA00023270"/>
    </source>
</evidence>
<evidence type="ECO:0000313" key="14">
    <source>
        <dbReference type="EMBL" id="PWH07312.1"/>
    </source>
</evidence>
<dbReference type="Pfam" id="PF00701">
    <property type="entry name" value="DHDPS"/>
    <property type="match status" value="1"/>
</dbReference>
<dbReference type="PROSITE" id="PS00666">
    <property type="entry name" value="DHDPS_2"/>
    <property type="match status" value="1"/>
</dbReference>
<feature type="binding site" evidence="13">
    <location>
        <position position="214"/>
    </location>
    <ligand>
        <name>pyruvate</name>
        <dbReference type="ChEBI" id="CHEBI:15361"/>
    </ligand>
</feature>
<dbReference type="SUPFAM" id="SSF51569">
    <property type="entry name" value="Aldolase"/>
    <property type="match status" value="1"/>
</dbReference>
<comment type="catalytic activity">
    <reaction evidence="9">
        <text>L-aspartate 4-semialdehyde + pyruvate = (2S,4S)-4-hydroxy-2,3,4,5-tetrahydrodipicolinate + H2O + H(+)</text>
        <dbReference type="Rhea" id="RHEA:34171"/>
        <dbReference type="ChEBI" id="CHEBI:15361"/>
        <dbReference type="ChEBI" id="CHEBI:15377"/>
        <dbReference type="ChEBI" id="CHEBI:15378"/>
        <dbReference type="ChEBI" id="CHEBI:67139"/>
        <dbReference type="ChEBI" id="CHEBI:537519"/>
        <dbReference type="EC" id="4.3.3.7"/>
    </reaction>
</comment>
<dbReference type="GO" id="GO:0005829">
    <property type="term" value="C:cytosol"/>
    <property type="evidence" value="ECO:0007669"/>
    <property type="project" value="TreeGrafter"/>
</dbReference>
<dbReference type="Gene3D" id="3.20.20.70">
    <property type="entry name" value="Aldolase class I"/>
    <property type="match status" value="1"/>
</dbReference>
<evidence type="ECO:0000256" key="6">
    <source>
        <dbReference type="ARBA" id="ARBA00023154"/>
    </source>
</evidence>
<reference evidence="14 15" key="1">
    <citation type="submission" date="2018-05" db="EMBL/GenBank/DDBJ databases">
        <title>Brachybacterium sp. M1HQ-2T, whole genome shotgun sequence.</title>
        <authorList>
            <person name="Tuo L."/>
        </authorList>
    </citation>
    <scope>NUCLEOTIDE SEQUENCE [LARGE SCALE GENOMIC DNA]</scope>
    <source>
        <strain evidence="14 15">M1HQ-2</strain>
    </source>
</reference>
<dbReference type="OrthoDB" id="9778880at2"/>
<dbReference type="PRINTS" id="PR00146">
    <property type="entry name" value="DHPICSNTHASE"/>
</dbReference>
<evidence type="ECO:0000256" key="11">
    <source>
        <dbReference type="PIRNR" id="PIRNR001365"/>
    </source>
</evidence>
<dbReference type="CDD" id="cd00408">
    <property type="entry name" value="DHDPS-like"/>
    <property type="match status" value="1"/>
</dbReference>
<evidence type="ECO:0000313" key="15">
    <source>
        <dbReference type="Proteomes" id="UP000245590"/>
    </source>
</evidence>
<dbReference type="GO" id="GO:0008840">
    <property type="term" value="F:4-hydroxy-tetrahydrodipicolinate synthase activity"/>
    <property type="evidence" value="ECO:0007669"/>
    <property type="project" value="UniProtKB-UniRule"/>
</dbReference>
<dbReference type="NCBIfam" id="TIGR00674">
    <property type="entry name" value="dapA"/>
    <property type="match status" value="1"/>
</dbReference>
<dbReference type="PIRSF" id="PIRSF001365">
    <property type="entry name" value="DHDPS"/>
    <property type="match status" value="1"/>
</dbReference>
<feature type="active site" description="Proton donor/acceptor" evidence="12">
    <location>
        <position position="144"/>
    </location>
</feature>
<evidence type="ECO:0000256" key="4">
    <source>
        <dbReference type="ARBA" id="ARBA00022605"/>
    </source>
</evidence>
<evidence type="ECO:0000256" key="5">
    <source>
        <dbReference type="ARBA" id="ARBA00022915"/>
    </source>
</evidence>
<evidence type="ECO:0000256" key="12">
    <source>
        <dbReference type="PIRSR" id="PIRSR001365-1"/>
    </source>
</evidence>
<organism evidence="14 15">
    <name type="scientific">Brachybacterium endophyticum</name>
    <dbReference type="NCBI Taxonomy" id="2182385"/>
    <lineage>
        <taxon>Bacteria</taxon>
        <taxon>Bacillati</taxon>
        <taxon>Actinomycetota</taxon>
        <taxon>Actinomycetes</taxon>
        <taxon>Micrococcales</taxon>
        <taxon>Dermabacteraceae</taxon>
        <taxon>Brachybacterium</taxon>
    </lineage>
</organism>
<evidence type="ECO:0000256" key="13">
    <source>
        <dbReference type="PIRSR" id="PIRSR001365-2"/>
    </source>
</evidence>
<dbReference type="SMART" id="SM01130">
    <property type="entry name" value="DHDPS"/>
    <property type="match status" value="1"/>
</dbReference>
<dbReference type="PANTHER" id="PTHR42849">
    <property type="entry name" value="N-ACETYLNEURAMINATE LYASE"/>
    <property type="match status" value="1"/>
</dbReference>
<keyword evidence="5" id="KW-0220">Diaminopimelate biosynthesis</keyword>
<comment type="caution">
    <text evidence="14">The sequence shown here is derived from an EMBL/GenBank/DDBJ whole genome shotgun (WGS) entry which is preliminary data.</text>
</comment>
<feature type="active site" description="Schiff-base intermediate with substrate" evidence="12">
    <location>
        <position position="172"/>
    </location>
</feature>
<evidence type="ECO:0000256" key="1">
    <source>
        <dbReference type="ARBA" id="ARBA00003294"/>
    </source>
</evidence>
<dbReference type="InterPro" id="IPR013785">
    <property type="entry name" value="Aldolase_TIM"/>
</dbReference>
<evidence type="ECO:0000256" key="7">
    <source>
        <dbReference type="ARBA" id="ARBA00023239"/>
    </source>
</evidence>
<dbReference type="InterPro" id="IPR002220">
    <property type="entry name" value="DapA-like"/>
</dbReference>